<keyword evidence="1 5" id="KW-0436">Ligase</keyword>
<dbReference type="Proteomes" id="UP000204221">
    <property type="component" value="Chromosome"/>
</dbReference>
<dbReference type="PANTHER" id="PTHR34378:SF1">
    <property type="entry name" value="GLUTAMATE--CYSTEINE LIGASE, CHLOROPLASTIC"/>
    <property type="match status" value="1"/>
</dbReference>
<dbReference type="PIRSF" id="PIRSF017901">
    <property type="entry name" value="GCL"/>
    <property type="match status" value="1"/>
</dbReference>
<protein>
    <recommendedName>
        <fullName evidence="5">Glutamate--cysteine ligase EgtA</fullName>
        <ecNumber evidence="5">6.3.2.2</ecNumber>
    </recommendedName>
    <alternativeName>
        <fullName evidence="5">Gamma-glutamylcysteine synthase</fullName>
        <shortName evidence="5">GCS</shortName>
        <shortName evidence="5">Gamma-ECS</shortName>
    </alternativeName>
</protein>
<reference evidence="7 8" key="1">
    <citation type="submission" date="2017-07" db="EMBL/GenBank/DDBJ databases">
        <title>Complete genome sequence of Actinoalloteichus hoggarensis DSM 45943, type strain of Actinoalloteichus hoggarensis.</title>
        <authorList>
            <person name="Ruckert C."/>
            <person name="Nouioui I."/>
            <person name="Willmese J."/>
            <person name="van Wezel G."/>
            <person name="Klenk H.-P."/>
            <person name="Kalinowski J."/>
            <person name="Zotchev S.B."/>
        </authorList>
    </citation>
    <scope>NUCLEOTIDE SEQUENCE [LARGE SCALE GENOMIC DNA]</scope>
    <source>
        <strain evidence="7 8">DSM 45943</strain>
    </source>
</reference>
<comment type="similarity">
    <text evidence="5 6">Belongs to the glutamate--cysteine ligase type 2 family. EgtA subfamily.</text>
</comment>
<sequence>MTLSQSPPSASVDAARIRSRVEAEAYVASVCFKHGPPALAGVELEWTVHHRADPRRPVDPRELASALGAHAPVTLVPDSPGLPLPSGSTITVEPGGQVEISTLPQRSPRRLVEIVDGDLALLTDLLGGRDLRLGDRGIDPWRPPTRLLRTPRYDAMERAFDRIGPGGKTMMCSTAGLQVCLDAGEAEHATLRWATLHALGPVFIAAFANSRQVEGARGRWASARMRSLFATDPVRVRPGRPDADPARAWARRTLDTPAICVRRAGGFWDVAGPVRFADWITGALDPPPSLDDLDYHLTTLFPPVRPRGYLEVRYLDTQPGRGWIVPALLLIALFHRPETVLRAAELAAPVARHWVPAARDGLADEDLARVVPRLLDLGCAALSGLDLPADLLAEIVEAAQRRAVGAVFDLGEDEA</sequence>
<evidence type="ECO:0000313" key="7">
    <source>
        <dbReference type="EMBL" id="ASO19798.1"/>
    </source>
</evidence>
<evidence type="ECO:0000256" key="2">
    <source>
        <dbReference type="ARBA" id="ARBA00022741"/>
    </source>
</evidence>
<dbReference type="PANTHER" id="PTHR34378">
    <property type="entry name" value="GLUTAMATE--CYSTEINE LIGASE, CHLOROPLASTIC"/>
    <property type="match status" value="1"/>
</dbReference>
<keyword evidence="8" id="KW-1185">Reference proteome</keyword>
<dbReference type="GO" id="GO:0006750">
    <property type="term" value="P:glutathione biosynthetic process"/>
    <property type="evidence" value="ECO:0007669"/>
    <property type="project" value="UniProtKB-UniRule"/>
</dbReference>
<accession>A0A221W1Z1</accession>
<evidence type="ECO:0000256" key="6">
    <source>
        <dbReference type="PIRNR" id="PIRNR017901"/>
    </source>
</evidence>
<name>A0A221W1Z1_9PSEU</name>
<dbReference type="InterPro" id="IPR035434">
    <property type="entry name" value="GCL_bact_plant"/>
</dbReference>
<comment type="function">
    <text evidence="5">Catalyzes the synthesis of gamma-glutamylcysteine (gamma-GC). This compound is used as substrate for the biosynthesis of the low-molecular thiol compound ergothioneine.</text>
</comment>
<keyword evidence="2 5" id="KW-0547">Nucleotide-binding</keyword>
<dbReference type="InterPro" id="IPR006336">
    <property type="entry name" value="GCS2"/>
</dbReference>
<evidence type="ECO:0000256" key="5">
    <source>
        <dbReference type="HAMAP-Rule" id="MF_02034"/>
    </source>
</evidence>
<evidence type="ECO:0000256" key="3">
    <source>
        <dbReference type="ARBA" id="ARBA00022840"/>
    </source>
</evidence>
<dbReference type="KEGG" id="ahg:AHOG_10775"/>
<gene>
    <name evidence="7" type="primary">gshA1</name>
    <name evidence="5" type="synonym">egtA</name>
    <name evidence="7" type="ORF">AHOG_10775</name>
</gene>
<comment type="catalytic activity">
    <reaction evidence="4 5 6">
        <text>L-cysteine + L-glutamate + ATP = gamma-L-glutamyl-L-cysteine + ADP + phosphate + H(+)</text>
        <dbReference type="Rhea" id="RHEA:13285"/>
        <dbReference type="ChEBI" id="CHEBI:15378"/>
        <dbReference type="ChEBI" id="CHEBI:29985"/>
        <dbReference type="ChEBI" id="CHEBI:30616"/>
        <dbReference type="ChEBI" id="CHEBI:35235"/>
        <dbReference type="ChEBI" id="CHEBI:43474"/>
        <dbReference type="ChEBI" id="CHEBI:58173"/>
        <dbReference type="ChEBI" id="CHEBI:456216"/>
        <dbReference type="EC" id="6.3.2.2"/>
    </reaction>
</comment>
<proteinExistence type="inferred from homology"/>
<dbReference type="InterPro" id="IPR014746">
    <property type="entry name" value="Gln_synth/guanido_kin_cat_dom"/>
</dbReference>
<organism evidence="7 8">
    <name type="scientific">Actinoalloteichus hoggarensis</name>
    <dbReference type="NCBI Taxonomy" id="1470176"/>
    <lineage>
        <taxon>Bacteria</taxon>
        <taxon>Bacillati</taxon>
        <taxon>Actinomycetota</taxon>
        <taxon>Actinomycetes</taxon>
        <taxon>Pseudonocardiales</taxon>
        <taxon>Pseudonocardiaceae</taxon>
        <taxon>Actinoalloteichus</taxon>
    </lineage>
</organism>
<dbReference type="InterPro" id="IPR017809">
    <property type="entry name" value="EgtA_Actinobacteria"/>
</dbReference>
<dbReference type="Gene3D" id="3.30.590.20">
    <property type="match status" value="1"/>
</dbReference>
<dbReference type="GO" id="GO:0004357">
    <property type="term" value="F:glutamate-cysteine ligase activity"/>
    <property type="evidence" value="ECO:0007669"/>
    <property type="project" value="UniProtKB-UniRule"/>
</dbReference>
<evidence type="ECO:0000313" key="8">
    <source>
        <dbReference type="Proteomes" id="UP000204221"/>
    </source>
</evidence>
<dbReference type="HAMAP" id="MF_02034">
    <property type="entry name" value="EgtA"/>
    <property type="match status" value="1"/>
</dbReference>
<keyword evidence="3 5" id="KW-0067">ATP-binding</keyword>
<comment type="pathway">
    <text evidence="5">Amino-acid biosynthesis; ergothioneine biosynthesis.</text>
</comment>
<dbReference type="Pfam" id="PF04107">
    <property type="entry name" value="GCS2"/>
    <property type="match status" value="1"/>
</dbReference>
<dbReference type="UniPathway" id="UPA01014"/>
<dbReference type="GO" id="GO:0005524">
    <property type="term" value="F:ATP binding"/>
    <property type="evidence" value="ECO:0007669"/>
    <property type="project" value="UniProtKB-UniRule"/>
</dbReference>
<dbReference type="EC" id="6.3.2.2" evidence="5"/>
<dbReference type="GO" id="GO:0052699">
    <property type="term" value="P:ergothioneine biosynthetic process"/>
    <property type="evidence" value="ECO:0007669"/>
    <property type="project" value="UniProtKB-UniRule"/>
</dbReference>
<dbReference type="SUPFAM" id="SSF55931">
    <property type="entry name" value="Glutamine synthetase/guanido kinase"/>
    <property type="match status" value="1"/>
</dbReference>
<evidence type="ECO:0000256" key="4">
    <source>
        <dbReference type="ARBA" id="ARBA00048819"/>
    </source>
</evidence>
<dbReference type="RefSeq" id="WP_093941245.1">
    <property type="nucleotide sequence ID" value="NZ_CP022521.1"/>
</dbReference>
<dbReference type="AlphaFoldDB" id="A0A221W1Z1"/>
<dbReference type="OrthoDB" id="9780152at2"/>
<dbReference type="EMBL" id="CP022521">
    <property type="protein sequence ID" value="ASO19798.1"/>
    <property type="molecule type" value="Genomic_DNA"/>
</dbReference>
<evidence type="ECO:0000256" key="1">
    <source>
        <dbReference type="ARBA" id="ARBA00022598"/>
    </source>
</evidence>